<dbReference type="Pfam" id="PF13522">
    <property type="entry name" value="GATase_6"/>
    <property type="match status" value="1"/>
</dbReference>
<dbReference type="Proteomes" id="UP000887565">
    <property type="component" value="Unplaced"/>
</dbReference>
<keyword evidence="4" id="KW-1185">Reference proteome</keyword>
<reference evidence="5" key="1">
    <citation type="submission" date="2022-11" db="UniProtKB">
        <authorList>
            <consortium name="WormBaseParasite"/>
        </authorList>
    </citation>
    <scope>IDENTIFICATION</scope>
</reference>
<feature type="domain" description="Glutamine amidotransferase type-2" evidence="3">
    <location>
        <begin position="23"/>
        <end position="253"/>
    </location>
</feature>
<dbReference type="GO" id="GO:0016740">
    <property type="term" value="F:transferase activity"/>
    <property type="evidence" value="ECO:0007669"/>
    <property type="project" value="UniProtKB-KW"/>
</dbReference>
<protein>
    <submittedName>
        <fullName evidence="5">Glutamine amidotransferase type-2 domain-containing protein</fullName>
    </submittedName>
</protein>
<dbReference type="Gene3D" id="3.60.20.10">
    <property type="entry name" value="Glutamine Phosphoribosylpyrophosphate, subunit 1, domain 1"/>
    <property type="match status" value="1"/>
</dbReference>
<evidence type="ECO:0000259" key="3">
    <source>
        <dbReference type="PROSITE" id="PS51278"/>
    </source>
</evidence>
<dbReference type="PROSITE" id="PS51278">
    <property type="entry name" value="GATASE_TYPE_2"/>
    <property type="match status" value="1"/>
</dbReference>
<name>A0A915JGP0_ROMCU</name>
<dbReference type="WBParaSite" id="nRc.2.0.1.t24893-RA">
    <property type="protein sequence ID" value="nRc.2.0.1.t24893-RA"/>
    <property type="gene ID" value="nRc.2.0.1.g24893"/>
</dbReference>
<evidence type="ECO:0000313" key="5">
    <source>
        <dbReference type="WBParaSite" id="nRc.2.0.1.t24893-RA"/>
    </source>
</evidence>
<accession>A0A915JGP0</accession>
<dbReference type="PANTHER" id="PTHR11907">
    <property type="entry name" value="AMIDOPHOSPHORIBOSYLTRANSFERASE"/>
    <property type="match status" value="1"/>
</dbReference>
<keyword evidence="1" id="KW-0808">Transferase</keyword>
<dbReference type="InterPro" id="IPR029055">
    <property type="entry name" value="Ntn_hydrolases_N"/>
</dbReference>
<dbReference type="AlphaFoldDB" id="A0A915JGP0"/>
<organism evidence="4 5">
    <name type="scientific">Romanomermis culicivorax</name>
    <name type="common">Nematode worm</name>
    <dbReference type="NCBI Taxonomy" id="13658"/>
    <lineage>
        <taxon>Eukaryota</taxon>
        <taxon>Metazoa</taxon>
        <taxon>Ecdysozoa</taxon>
        <taxon>Nematoda</taxon>
        <taxon>Enoplea</taxon>
        <taxon>Dorylaimia</taxon>
        <taxon>Mermithida</taxon>
        <taxon>Mermithoidea</taxon>
        <taxon>Mermithidae</taxon>
        <taxon>Romanomermis</taxon>
    </lineage>
</organism>
<evidence type="ECO:0000313" key="4">
    <source>
        <dbReference type="Proteomes" id="UP000887565"/>
    </source>
</evidence>
<evidence type="ECO:0000256" key="1">
    <source>
        <dbReference type="ARBA" id="ARBA00022679"/>
    </source>
</evidence>
<proteinExistence type="predicted"/>
<dbReference type="SUPFAM" id="SSF56235">
    <property type="entry name" value="N-terminal nucleophile aminohydrolases (Ntn hydrolases)"/>
    <property type="match status" value="1"/>
</dbReference>
<evidence type="ECO:0000256" key="2">
    <source>
        <dbReference type="ARBA" id="ARBA00022962"/>
    </source>
</evidence>
<dbReference type="InterPro" id="IPR017932">
    <property type="entry name" value="GATase_2_dom"/>
</dbReference>
<keyword evidence="2" id="KW-0315">Glutamine amidotransferase</keyword>
<sequence length="253" mass="27767">MASSCENRACESGSVTDELRDACGVFASILSEKARDINVANIIYMGLIALQHRGQESAGIVTTSMNEPNFRLERHRGLVNNAFSLDSIALLGQGARLGIGHTRYSTAGLKDSINCIQPFVLYTVKGTVAVSHNGELVNARSKREALLKKGVGLSTDVDSEMIAHVLAGFAADDRVECSDWLDMVEYTVKELNTTSFSLAIMVKDRIFAVRDPWGNRPLCIGELSTFTLFTFTLRRVRDQCEKNTFMVSTGSKM</sequence>